<proteinExistence type="predicted"/>
<keyword evidence="3" id="KW-0949">S-adenosyl-L-methionine</keyword>
<dbReference type="GO" id="GO:0032259">
    <property type="term" value="P:methylation"/>
    <property type="evidence" value="ECO:0007669"/>
    <property type="project" value="UniProtKB-KW"/>
</dbReference>
<evidence type="ECO:0000313" key="6">
    <source>
        <dbReference type="Proteomes" id="UP000276128"/>
    </source>
</evidence>
<dbReference type="GO" id="GO:0008168">
    <property type="term" value="F:methyltransferase activity"/>
    <property type="evidence" value="ECO:0007669"/>
    <property type="project" value="UniProtKB-KW"/>
</dbReference>
<evidence type="ECO:0000313" key="5">
    <source>
        <dbReference type="EMBL" id="RTE07831.1"/>
    </source>
</evidence>
<dbReference type="SUPFAM" id="SSF53335">
    <property type="entry name" value="S-adenosyl-L-methionine-dependent methyltransferases"/>
    <property type="match status" value="1"/>
</dbReference>
<dbReference type="RefSeq" id="WP_126143113.1">
    <property type="nucleotide sequence ID" value="NZ_RXHU01000064.1"/>
</dbReference>
<dbReference type="InterPro" id="IPR001737">
    <property type="entry name" value="KsgA/Erm"/>
</dbReference>
<protein>
    <recommendedName>
        <fullName evidence="7">Methyltransferase domain-containing protein</fullName>
    </recommendedName>
</protein>
<keyword evidence="2" id="KW-0808">Transferase</keyword>
<accession>A0A430JA79</accession>
<dbReference type="GO" id="GO:0003723">
    <property type="term" value="F:RNA binding"/>
    <property type="evidence" value="ECO:0007669"/>
    <property type="project" value="UniProtKB-KW"/>
</dbReference>
<dbReference type="EMBL" id="RXHU01000064">
    <property type="protein sequence ID" value="RTE07831.1"/>
    <property type="molecule type" value="Genomic_DNA"/>
</dbReference>
<dbReference type="OrthoDB" id="2594046at2"/>
<sequence length="115" mass="13118">MNKKIYAHLQPDDHLLEIGPGTGGFTQLLAPYVREITLIERAMQQLAKRNILPPKAILTKWEDAPELEADIVFGANAFYRIREMKAGLLKMHETARRQTCRQMKSSPQLRISSVC</sequence>
<dbReference type="Proteomes" id="UP000276128">
    <property type="component" value="Unassembled WGS sequence"/>
</dbReference>
<organism evidence="5 6">
    <name type="scientific">Paenibacillus whitsoniae</name>
    <dbReference type="NCBI Taxonomy" id="2496558"/>
    <lineage>
        <taxon>Bacteria</taxon>
        <taxon>Bacillati</taxon>
        <taxon>Bacillota</taxon>
        <taxon>Bacilli</taxon>
        <taxon>Bacillales</taxon>
        <taxon>Paenibacillaceae</taxon>
        <taxon>Paenibacillus</taxon>
    </lineage>
</organism>
<evidence type="ECO:0008006" key="7">
    <source>
        <dbReference type="Google" id="ProtNLM"/>
    </source>
</evidence>
<evidence type="ECO:0000256" key="4">
    <source>
        <dbReference type="ARBA" id="ARBA00022884"/>
    </source>
</evidence>
<evidence type="ECO:0000256" key="3">
    <source>
        <dbReference type="ARBA" id="ARBA00022691"/>
    </source>
</evidence>
<comment type="caution">
    <text evidence="5">The sequence shown here is derived from an EMBL/GenBank/DDBJ whole genome shotgun (WGS) entry which is preliminary data.</text>
</comment>
<keyword evidence="4" id="KW-0694">RNA-binding</keyword>
<keyword evidence="1" id="KW-0489">Methyltransferase</keyword>
<dbReference type="AlphaFoldDB" id="A0A430JA79"/>
<dbReference type="Pfam" id="PF00398">
    <property type="entry name" value="RrnaAD"/>
    <property type="match status" value="1"/>
</dbReference>
<dbReference type="InterPro" id="IPR029063">
    <property type="entry name" value="SAM-dependent_MTases_sf"/>
</dbReference>
<evidence type="ECO:0000256" key="2">
    <source>
        <dbReference type="ARBA" id="ARBA00022679"/>
    </source>
</evidence>
<keyword evidence="6" id="KW-1185">Reference proteome</keyword>
<reference evidence="5 6" key="1">
    <citation type="submission" date="2018-12" db="EMBL/GenBank/DDBJ databases">
        <title>Bacillus ochoae sp. nov., Paenibacillus whitsoniae sp. nov., Paenibacillus spiritus sp. nov. Isolated from the Mars Exploration Rover during spacecraft assembly.</title>
        <authorList>
            <person name="Seuylemezian A."/>
            <person name="Vaishampayan P."/>
        </authorList>
    </citation>
    <scope>NUCLEOTIDE SEQUENCE [LARGE SCALE GENOMIC DNA]</scope>
    <source>
        <strain evidence="5 6">MER 54</strain>
    </source>
</reference>
<gene>
    <name evidence="5" type="ORF">EJQ19_20515</name>
</gene>
<evidence type="ECO:0000256" key="1">
    <source>
        <dbReference type="ARBA" id="ARBA00022603"/>
    </source>
</evidence>
<dbReference type="Gene3D" id="3.40.50.150">
    <property type="entry name" value="Vaccinia Virus protein VP39"/>
    <property type="match status" value="1"/>
</dbReference>
<name>A0A430JA79_9BACL</name>